<reference evidence="1" key="1">
    <citation type="submission" date="2022-08" db="EMBL/GenBank/DDBJ databases">
        <title>Genome Sequence of Fusarium decemcellulare.</title>
        <authorList>
            <person name="Buettner E."/>
        </authorList>
    </citation>
    <scope>NUCLEOTIDE SEQUENCE</scope>
    <source>
        <strain evidence="1">Babe19</strain>
    </source>
</reference>
<sequence>MSMGTKTEREKMEIWLHDFHDGSKSLNADPWLDTFFTEDCSVLFGNSGVISGPAFRQMFKDLFNKLDGLAHDVEYFDYVRPRIYQAAAIRYLVKGDDPEKDEIQIPGFATYYVKEAEGGKIRCYRAEMFGDMTPVFQRIAEKGL</sequence>
<gene>
    <name evidence="1" type="ORF">NM208_g13062</name>
</gene>
<accession>A0ACC1RPT5</accession>
<proteinExistence type="predicted"/>
<evidence type="ECO:0000313" key="2">
    <source>
        <dbReference type="Proteomes" id="UP001148629"/>
    </source>
</evidence>
<dbReference type="EMBL" id="JANRMS010002551">
    <property type="protein sequence ID" value="KAJ3521967.1"/>
    <property type="molecule type" value="Genomic_DNA"/>
</dbReference>
<keyword evidence="2" id="KW-1185">Reference proteome</keyword>
<evidence type="ECO:0000313" key="1">
    <source>
        <dbReference type="EMBL" id="KAJ3521967.1"/>
    </source>
</evidence>
<protein>
    <submittedName>
        <fullName evidence="1">Uncharacterized protein</fullName>
    </submittedName>
</protein>
<comment type="caution">
    <text evidence="1">The sequence shown here is derived from an EMBL/GenBank/DDBJ whole genome shotgun (WGS) entry which is preliminary data.</text>
</comment>
<name>A0ACC1RPT5_9HYPO</name>
<organism evidence="1 2">
    <name type="scientific">Fusarium decemcellulare</name>
    <dbReference type="NCBI Taxonomy" id="57161"/>
    <lineage>
        <taxon>Eukaryota</taxon>
        <taxon>Fungi</taxon>
        <taxon>Dikarya</taxon>
        <taxon>Ascomycota</taxon>
        <taxon>Pezizomycotina</taxon>
        <taxon>Sordariomycetes</taxon>
        <taxon>Hypocreomycetidae</taxon>
        <taxon>Hypocreales</taxon>
        <taxon>Nectriaceae</taxon>
        <taxon>Fusarium</taxon>
        <taxon>Fusarium decemcellulare species complex</taxon>
    </lineage>
</organism>
<dbReference type="Proteomes" id="UP001148629">
    <property type="component" value="Unassembled WGS sequence"/>
</dbReference>